<reference evidence="2" key="1">
    <citation type="journal article" date="2019" name="Int. J. Syst. Evol. Microbiol.">
        <title>The Global Catalogue of Microorganisms (GCM) 10K type strain sequencing project: providing services to taxonomists for standard genome sequencing and annotation.</title>
        <authorList>
            <consortium name="The Broad Institute Genomics Platform"/>
            <consortium name="The Broad Institute Genome Sequencing Center for Infectious Disease"/>
            <person name="Wu L."/>
            <person name="Ma J."/>
        </authorList>
    </citation>
    <scope>NUCLEOTIDE SEQUENCE [LARGE SCALE GENOMIC DNA]</scope>
    <source>
        <strain evidence="2">JCM 18014</strain>
    </source>
</reference>
<dbReference type="InterPro" id="IPR023204">
    <property type="entry name" value="SP1917_dom_sf"/>
</dbReference>
<proteinExistence type="predicted"/>
<dbReference type="InterPro" id="IPR014580">
    <property type="entry name" value="UCP033199"/>
</dbReference>
<gene>
    <name evidence="1" type="ORF">GCM10023208_09690</name>
</gene>
<dbReference type="Proteomes" id="UP001500518">
    <property type="component" value="Unassembled WGS sequence"/>
</dbReference>
<dbReference type="RefSeq" id="WP_346031998.1">
    <property type="nucleotide sequence ID" value="NZ_BAABHV010000009.1"/>
</dbReference>
<keyword evidence="2" id="KW-1185">Reference proteome</keyword>
<sequence>MTEHRIFSMTFASIYPLYVSKVEKKGRSKDELDTVLRWLTGYSQDRLEHQIEVQVDCRTFIEEAPLNPDRALITGVVCGVRVENVEDPLMRELRYMDKLVDELARGKKLDSILRQPKPSEDGL</sequence>
<dbReference type="Pfam" id="PF09966">
    <property type="entry name" value="DUF2200"/>
    <property type="match status" value="1"/>
</dbReference>
<comment type="caution">
    <text evidence="1">The sequence shown here is derived from an EMBL/GenBank/DDBJ whole genome shotgun (WGS) entry which is preliminary data.</text>
</comment>
<dbReference type="Gene3D" id="1.10.8.290">
    <property type="entry name" value="uncharacterized protein sp1917 domain"/>
    <property type="match status" value="1"/>
</dbReference>
<accession>A0ABP9K5S7</accession>
<dbReference type="PIRSF" id="PIRSF033199">
    <property type="entry name" value="UCP033199"/>
    <property type="match status" value="1"/>
</dbReference>
<evidence type="ECO:0000313" key="1">
    <source>
        <dbReference type="EMBL" id="GAA5050601.1"/>
    </source>
</evidence>
<evidence type="ECO:0000313" key="2">
    <source>
        <dbReference type="Proteomes" id="UP001500518"/>
    </source>
</evidence>
<name>A0ABP9K5S7_9SPHN</name>
<organism evidence="1 2">
    <name type="scientific">Erythrobacter westpacificensis</name>
    <dbReference type="NCBI Taxonomy" id="1055231"/>
    <lineage>
        <taxon>Bacteria</taxon>
        <taxon>Pseudomonadati</taxon>
        <taxon>Pseudomonadota</taxon>
        <taxon>Alphaproteobacteria</taxon>
        <taxon>Sphingomonadales</taxon>
        <taxon>Erythrobacteraceae</taxon>
        <taxon>Erythrobacter/Porphyrobacter group</taxon>
        <taxon>Erythrobacter</taxon>
    </lineage>
</organism>
<dbReference type="EMBL" id="BAABHV010000009">
    <property type="protein sequence ID" value="GAA5050601.1"/>
    <property type="molecule type" value="Genomic_DNA"/>
</dbReference>
<protein>
    <submittedName>
        <fullName evidence="1">DUF2200 domain-containing protein</fullName>
    </submittedName>
</protein>